<dbReference type="InParanoid" id="D6TND9"/>
<gene>
    <name evidence="1" type="ORF">Krac_8600</name>
</gene>
<dbReference type="STRING" id="485913.Krac_8600"/>
<evidence type="ECO:0000313" key="2">
    <source>
        <dbReference type="Proteomes" id="UP000004508"/>
    </source>
</evidence>
<proteinExistence type="predicted"/>
<evidence type="ECO:0000313" key="1">
    <source>
        <dbReference type="EMBL" id="EFH87270.1"/>
    </source>
</evidence>
<organism evidence="1 2">
    <name type="scientific">Ktedonobacter racemifer DSM 44963</name>
    <dbReference type="NCBI Taxonomy" id="485913"/>
    <lineage>
        <taxon>Bacteria</taxon>
        <taxon>Bacillati</taxon>
        <taxon>Chloroflexota</taxon>
        <taxon>Ktedonobacteria</taxon>
        <taxon>Ktedonobacterales</taxon>
        <taxon>Ktedonobacteraceae</taxon>
        <taxon>Ktedonobacter</taxon>
    </lineage>
</organism>
<dbReference type="RefSeq" id="WP_007912265.1">
    <property type="nucleotide sequence ID" value="NZ_ADVG01000002.1"/>
</dbReference>
<reference evidence="1 2" key="1">
    <citation type="journal article" date="2011" name="Stand. Genomic Sci.">
        <title>Non-contiguous finished genome sequence and contextual data of the filamentous soil bacterium Ktedonobacter racemifer type strain (SOSP1-21).</title>
        <authorList>
            <person name="Chang Y.J."/>
            <person name="Land M."/>
            <person name="Hauser L."/>
            <person name="Chertkov O."/>
            <person name="Del Rio T.G."/>
            <person name="Nolan M."/>
            <person name="Copeland A."/>
            <person name="Tice H."/>
            <person name="Cheng J.F."/>
            <person name="Lucas S."/>
            <person name="Han C."/>
            <person name="Goodwin L."/>
            <person name="Pitluck S."/>
            <person name="Ivanova N."/>
            <person name="Ovchinikova G."/>
            <person name="Pati A."/>
            <person name="Chen A."/>
            <person name="Palaniappan K."/>
            <person name="Mavromatis K."/>
            <person name="Liolios K."/>
            <person name="Brettin T."/>
            <person name="Fiebig A."/>
            <person name="Rohde M."/>
            <person name="Abt B."/>
            <person name="Goker M."/>
            <person name="Detter J.C."/>
            <person name="Woyke T."/>
            <person name="Bristow J."/>
            <person name="Eisen J.A."/>
            <person name="Markowitz V."/>
            <person name="Hugenholtz P."/>
            <person name="Kyrpides N.C."/>
            <person name="Klenk H.P."/>
            <person name="Lapidus A."/>
        </authorList>
    </citation>
    <scope>NUCLEOTIDE SEQUENCE [LARGE SCALE GENOMIC DNA]</scope>
    <source>
        <strain evidence="2">DSM 44963</strain>
    </source>
</reference>
<dbReference type="EMBL" id="ADVG01000002">
    <property type="protein sequence ID" value="EFH87270.1"/>
    <property type="molecule type" value="Genomic_DNA"/>
</dbReference>
<dbReference type="AlphaFoldDB" id="D6TND9"/>
<sequence length="49" mass="5494">MKLDRTNVLLMVTGFALMGLVLAFQGPLVLAGHWFFHVALNVHLPLFPF</sequence>
<accession>D6TND9</accession>
<name>D6TND9_KTERA</name>
<dbReference type="Proteomes" id="UP000004508">
    <property type="component" value="Unassembled WGS sequence"/>
</dbReference>
<comment type="caution">
    <text evidence="1">The sequence shown here is derived from an EMBL/GenBank/DDBJ whole genome shotgun (WGS) entry which is preliminary data.</text>
</comment>
<protein>
    <submittedName>
        <fullName evidence="1">Uncharacterized protein</fullName>
    </submittedName>
</protein>
<keyword evidence="2" id="KW-1185">Reference proteome</keyword>